<dbReference type="EMBL" id="BDGG01000018">
    <property type="protein sequence ID" value="GAV08694.1"/>
    <property type="molecule type" value="Genomic_DNA"/>
</dbReference>
<dbReference type="SUPFAM" id="SSF53098">
    <property type="entry name" value="Ribonuclease H-like"/>
    <property type="match status" value="1"/>
</dbReference>
<proteinExistence type="predicted"/>
<protein>
    <recommendedName>
        <fullName evidence="3">HAT C-terminal dimerisation domain-containing protein</fullName>
    </recommendedName>
</protein>
<dbReference type="AlphaFoldDB" id="A0A1D1WAC0"/>
<gene>
    <name evidence="1" type="primary">RvY_18351-1</name>
    <name evidence="1" type="synonym">RvY_18351.1</name>
    <name evidence="1" type="ORF">RvY_18351</name>
</gene>
<reference evidence="1 2" key="1">
    <citation type="journal article" date="2016" name="Nat. Commun.">
        <title>Extremotolerant tardigrade genome and improved radiotolerance of human cultured cells by tardigrade-unique protein.</title>
        <authorList>
            <person name="Hashimoto T."/>
            <person name="Horikawa D.D."/>
            <person name="Saito Y."/>
            <person name="Kuwahara H."/>
            <person name="Kozuka-Hata H."/>
            <person name="Shin-I T."/>
            <person name="Minakuchi Y."/>
            <person name="Ohishi K."/>
            <person name="Motoyama A."/>
            <person name="Aizu T."/>
            <person name="Enomoto A."/>
            <person name="Kondo K."/>
            <person name="Tanaka S."/>
            <person name="Hara Y."/>
            <person name="Koshikawa S."/>
            <person name="Sagara H."/>
            <person name="Miura T."/>
            <person name="Yokobori S."/>
            <person name="Miyagawa K."/>
            <person name="Suzuki Y."/>
            <person name="Kubo T."/>
            <person name="Oyama M."/>
            <person name="Kohara Y."/>
            <person name="Fujiyama A."/>
            <person name="Arakawa K."/>
            <person name="Katayama T."/>
            <person name="Toyoda A."/>
            <person name="Kunieda T."/>
        </authorList>
    </citation>
    <scope>NUCLEOTIDE SEQUENCE [LARGE SCALE GENOMIC DNA]</scope>
    <source>
        <strain evidence="1 2">YOKOZUNA-1</strain>
    </source>
</reference>
<organism evidence="1 2">
    <name type="scientific">Ramazzottius varieornatus</name>
    <name type="common">Water bear</name>
    <name type="synonym">Tardigrade</name>
    <dbReference type="NCBI Taxonomy" id="947166"/>
    <lineage>
        <taxon>Eukaryota</taxon>
        <taxon>Metazoa</taxon>
        <taxon>Ecdysozoa</taxon>
        <taxon>Tardigrada</taxon>
        <taxon>Eutardigrada</taxon>
        <taxon>Parachela</taxon>
        <taxon>Hypsibioidea</taxon>
        <taxon>Ramazzottiidae</taxon>
        <taxon>Ramazzottius</taxon>
    </lineage>
</organism>
<sequence>MEDREWTNMRDTILPKQGVTGISQIPMDGWRVYQKIAEEVMFINTENLDSFWRSHSKELAVLHAIALQNIWTPVNSVEVERCFSVINSFFGKKRYQMKKNNIAVLMSFAFNMRRLRDFDTFDNSLQHMELYNAA</sequence>
<evidence type="ECO:0000313" key="2">
    <source>
        <dbReference type="Proteomes" id="UP000186922"/>
    </source>
</evidence>
<name>A0A1D1WAC0_RAMVA</name>
<evidence type="ECO:0000313" key="1">
    <source>
        <dbReference type="EMBL" id="GAV08694.1"/>
    </source>
</evidence>
<comment type="caution">
    <text evidence="1">The sequence shown here is derived from an EMBL/GenBank/DDBJ whole genome shotgun (WGS) entry which is preliminary data.</text>
</comment>
<dbReference type="Proteomes" id="UP000186922">
    <property type="component" value="Unassembled WGS sequence"/>
</dbReference>
<evidence type="ECO:0008006" key="3">
    <source>
        <dbReference type="Google" id="ProtNLM"/>
    </source>
</evidence>
<dbReference type="OrthoDB" id="2438421at2759"/>
<dbReference type="InterPro" id="IPR012337">
    <property type="entry name" value="RNaseH-like_sf"/>
</dbReference>
<keyword evidence="2" id="KW-1185">Reference proteome</keyword>
<accession>A0A1D1WAC0</accession>